<dbReference type="InterPro" id="IPR000792">
    <property type="entry name" value="Tscrpt_reg_LuxR_C"/>
</dbReference>
<dbReference type="PANTHER" id="PTHR44688">
    <property type="entry name" value="DNA-BINDING TRANSCRIPTIONAL ACTIVATOR DEVR_DOSR"/>
    <property type="match status" value="1"/>
</dbReference>
<dbReference type="InterPro" id="IPR036388">
    <property type="entry name" value="WH-like_DNA-bd_sf"/>
</dbReference>
<dbReference type="Pfam" id="PF00196">
    <property type="entry name" value="GerE"/>
    <property type="match status" value="1"/>
</dbReference>
<evidence type="ECO:0000256" key="2">
    <source>
        <dbReference type="ARBA" id="ARBA00023125"/>
    </source>
</evidence>
<dbReference type="CDD" id="cd06170">
    <property type="entry name" value="LuxR_C_like"/>
    <property type="match status" value="1"/>
</dbReference>
<keyword evidence="3" id="KW-0804">Transcription</keyword>
<dbReference type="Proteomes" id="UP001285352">
    <property type="component" value="Unassembled WGS sequence"/>
</dbReference>
<dbReference type="InterPro" id="IPR016032">
    <property type="entry name" value="Sig_transdc_resp-reg_C-effctor"/>
</dbReference>
<organism evidence="5 6">
    <name type="scientific">Lentzea sokolovensis</name>
    <dbReference type="NCBI Taxonomy" id="3095429"/>
    <lineage>
        <taxon>Bacteria</taxon>
        <taxon>Bacillati</taxon>
        <taxon>Actinomycetota</taxon>
        <taxon>Actinomycetes</taxon>
        <taxon>Pseudonocardiales</taxon>
        <taxon>Pseudonocardiaceae</taxon>
        <taxon>Lentzea</taxon>
    </lineage>
</organism>
<dbReference type="Gene3D" id="1.10.10.10">
    <property type="entry name" value="Winged helix-like DNA-binding domain superfamily/Winged helix DNA-binding domain"/>
    <property type="match status" value="1"/>
</dbReference>
<name>A0ABU4UPG2_9PSEU</name>
<keyword evidence="6" id="KW-1185">Reference proteome</keyword>
<reference evidence="5 6" key="1">
    <citation type="submission" date="2023-11" db="EMBL/GenBank/DDBJ databases">
        <title>Lentzea sokolovensis, sp. nov., Lentzea kristufkii, sp. nov., and Lentzea miocenensis, sp. nov., rare actinobacteria from Sokolov Coal Basin, Miocene lacustrine sediment, Czech Republic.</title>
        <authorList>
            <person name="Lara A."/>
            <person name="Kotroba L."/>
            <person name="Nouioui I."/>
            <person name="Neumann-Schaal M."/>
            <person name="Mast Y."/>
            <person name="Chronakova A."/>
        </authorList>
    </citation>
    <scope>NUCLEOTIDE SEQUENCE [LARGE SCALE GENOMIC DNA]</scope>
    <source>
        <strain evidence="5 6">BCCO 10_0061</strain>
    </source>
</reference>
<evidence type="ECO:0000256" key="1">
    <source>
        <dbReference type="ARBA" id="ARBA00023015"/>
    </source>
</evidence>
<feature type="domain" description="HTH luxR-type" evidence="4">
    <location>
        <begin position="135"/>
        <end position="192"/>
    </location>
</feature>
<accession>A0ABU4UPG2</accession>
<dbReference type="SUPFAM" id="SSF46894">
    <property type="entry name" value="C-terminal effector domain of the bipartite response regulators"/>
    <property type="match status" value="1"/>
</dbReference>
<keyword evidence="2" id="KW-0238">DNA-binding</keyword>
<evidence type="ECO:0000313" key="5">
    <source>
        <dbReference type="EMBL" id="MDX8141388.1"/>
    </source>
</evidence>
<dbReference type="SMART" id="SM00421">
    <property type="entry name" value="HTH_LUXR"/>
    <property type="match status" value="1"/>
</dbReference>
<evidence type="ECO:0000256" key="3">
    <source>
        <dbReference type="ARBA" id="ARBA00023163"/>
    </source>
</evidence>
<protein>
    <submittedName>
        <fullName evidence="5">LuxR C-terminal-related transcriptional regulator</fullName>
    </submittedName>
</protein>
<dbReference type="EMBL" id="JAXAVU010000001">
    <property type="protein sequence ID" value="MDX8141388.1"/>
    <property type="molecule type" value="Genomic_DNA"/>
</dbReference>
<dbReference type="RefSeq" id="WP_319973687.1">
    <property type="nucleotide sequence ID" value="NZ_JAXAVU010000001.1"/>
</dbReference>
<comment type="caution">
    <text evidence="5">The sequence shown here is derived from an EMBL/GenBank/DDBJ whole genome shotgun (WGS) entry which is preliminary data.</text>
</comment>
<keyword evidence="1" id="KW-0805">Transcription regulation</keyword>
<evidence type="ECO:0000313" key="6">
    <source>
        <dbReference type="Proteomes" id="UP001285352"/>
    </source>
</evidence>
<evidence type="ECO:0000259" key="4">
    <source>
        <dbReference type="SMART" id="SM00421"/>
    </source>
</evidence>
<gene>
    <name evidence="5" type="ORF">SK854_04635</name>
</gene>
<proteinExistence type="predicted"/>
<dbReference type="PRINTS" id="PR00038">
    <property type="entry name" value="HTHLUXR"/>
</dbReference>
<sequence>MIRVRLPEAEPAVIAGVAGWLTSHPDITVAADFGDCPADVYVAVAGFVDRPFLDRLGETARRIGAVVVLALDNMADDALTVAEQTRVVSLVPRATVDRDRLVAEVVTAAQGRPSAREVLAEALAEVRATAHHRPMSVVRGRDLELLKLLACGWGTDEIAAELSLSHRTVVNRVQLVVKKCGAQNRCEAVAQAARAGLV</sequence>
<dbReference type="PANTHER" id="PTHR44688:SF16">
    <property type="entry name" value="DNA-BINDING TRANSCRIPTIONAL ACTIVATOR DEVR_DOSR"/>
    <property type="match status" value="1"/>
</dbReference>